<name>A0A1B6E790_9HEMI</name>
<evidence type="ECO:0000313" key="2">
    <source>
        <dbReference type="EMBL" id="JAS33777.1"/>
    </source>
</evidence>
<feature type="non-terminal residue" evidence="2">
    <location>
        <position position="1"/>
    </location>
</feature>
<reference evidence="2" key="1">
    <citation type="submission" date="2015-12" db="EMBL/GenBank/DDBJ databases">
        <title>De novo transcriptome assembly of four potential Pierce s Disease insect vectors from Arizona vineyards.</title>
        <authorList>
            <person name="Tassone E.E."/>
        </authorList>
    </citation>
    <scope>NUCLEOTIDE SEQUENCE</scope>
</reference>
<feature type="region of interest" description="Disordered" evidence="1">
    <location>
        <begin position="44"/>
        <end position="76"/>
    </location>
</feature>
<dbReference type="EMBL" id="GEDC01003521">
    <property type="protein sequence ID" value="JAS33777.1"/>
    <property type="molecule type" value="Transcribed_RNA"/>
</dbReference>
<organism evidence="2">
    <name type="scientific">Clastoptera arizonana</name>
    <name type="common">Arizona spittle bug</name>
    <dbReference type="NCBI Taxonomy" id="38151"/>
    <lineage>
        <taxon>Eukaryota</taxon>
        <taxon>Metazoa</taxon>
        <taxon>Ecdysozoa</taxon>
        <taxon>Arthropoda</taxon>
        <taxon>Hexapoda</taxon>
        <taxon>Insecta</taxon>
        <taxon>Pterygota</taxon>
        <taxon>Neoptera</taxon>
        <taxon>Paraneoptera</taxon>
        <taxon>Hemiptera</taxon>
        <taxon>Auchenorrhyncha</taxon>
        <taxon>Cercopoidea</taxon>
        <taxon>Clastopteridae</taxon>
        <taxon>Clastoptera</taxon>
    </lineage>
</organism>
<feature type="compositionally biased region" description="Polar residues" evidence="1">
    <location>
        <begin position="65"/>
        <end position="76"/>
    </location>
</feature>
<dbReference type="AlphaFoldDB" id="A0A1B6E790"/>
<proteinExistence type="predicted"/>
<feature type="compositionally biased region" description="Low complexity" evidence="1">
    <location>
        <begin position="48"/>
        <end position="59"/>
    </location>
</feature>
<sequence>AASRTSFCIEALLAPRDEKLQSGNQTDVSVPSPNTSLLSYQMFTENTSSSRSPSISPGSEDCRYLNSSNAGSSTEQSFKTCNLGLVPRPGLLMSAAIHQQLSNHENIYAQYPPGSAFQPLPRSVSPVNKAHTSTTVSPGHIQQMQLEWLARAGMFYAGP</sequence>
<feature type="non-terminal residue" evidence="2">
    <location>
        <position position="159"/>
    </location>
</feature>
<accession>A0A1B6E790</accession>
<gene>
    <name evidence="2" type="ORF">g.4018</name>
</gene>
<protein>
    <submittedName>
        <fullName evidence="2">Uncharacterized protein</fullName>
    </submittedName>
</protein>
<evidence type="ECO:0000256" key="1">
    <source>
        <dbReference type="SAM" id="MobiDB-lite"/>
    </source>
</evidence>